<organism evidence="2">
    <name type="scientific">marine metagenome</name>
    <dbReference type="NCBI Taxonomy" id="408172"/>
    <lineage>
        <taxon>unclassified sequences</taxon>
        <taxon>metagenomes</taxon>
        <taxon>ecological metagenomes</taxon>
    </lineage>
</organism>
<feature type="non-terminal residue" evidence="2">
    <location>
        <position position="1"/>
    </location>
</feature>
<name>A0A383DU67_9ZZZZ</name>
<feature type="region of interest" description="Disordered" evidence="1">
    <location>
        <begin position="1"/>
        <end position="53"/>
    </location>
</feature>
<evidence type="ECO:0000313" key="2">
    <source>
        <dbReference type="EMBL" id="SVE47803.1"/>
    </source>
</evidence>
<feature type="compositionally biased region" description="Basic residues" evidence="1">
    <location>
        <begin position="1"/>
        <end position="13"/>
    </location>
</feature>
<feature type="non-terminal residue" evidence="2">
    <location>
        <position position="53"/>
    </location>
</feature>
<proteinExistence type="predicted"/>
<dbReference type="EMBL" id="UINC01220059">
    <property type="protein sequence ID" value="SVE47803.1"/>
    <property type="molecule type" value="Genomic_DNA"/>
</dbReference>
<reference evidence="2" key="1">
    <citation type="submission" date="2018-05" db="EMBL/GenBank/DDBJ databases">
        <authorList>
            <person name="Lanie J.A."/>
            <person name="Ng W.-L."/>
            <person name="Kazmierczak K.M."/>
            <person name="Andrzejewski T.M."/>
            <person name="Davidsen T.M."/>
            <person name="Wayne K.J."/>
            <person name="Tettelin H."/>
            <person name="Glass J.I."/>
            <person name="Rusch D."/>
            <person name="Podicherti R."/>
            <person name="Tsui H.-C.T."/>
            <person name="Winkler M.E."/>
        </authorList>
    </citation>
    <scope>NUCLEOTIDE SEQUENCE</scope>
</reference>
<gene>
    <name evidence="2" type="ORF">METZ01_LOCUS500657</name>
</gene>
<dbReference type="AlphaFoldDB" id="A0A383DU67"/>
<sequence>RRQRLQLRGRRGRQVSQGRPPGKRHHAIGRNTGHYAHAGQYSRPLGPALPGGL</sequence>
<accession>A0A383DU67</accession>
<evidence type="ECO:0000256" key="1">
    <source>
        <dbReference type="SAM" id="MobiDB-lite"/>
    </source>
</evidence>
<protein>
    <submittedName>
        <fullName evidence="2">Uncharacterized protein</fullName>
    </submittedName>
</protein>